<dbReference type="PANTHER" id="PTHR45663:SF11">
    <property type="entry name" value="GEO12009P1"/>
    <property type="match status" value="1"/>
</dbReference>
<dbReference type="PANTHER" id="PTHR45663">
    <property type="entry name" value="GEO12009P1"/>
    <property type="match status" value="1"/>
</dbReference>
<name>A0ABT1Y233_9FIRM</name>
<evidence type="ECO:0000256" key="1">
    <source>
        <dbReference type="ARBA" id="ARBA00008987"/>
    </source>
</evidence>
<sequence>MSLKQLEVSSFEEIIYNKGEACLVIFSRKSCHVCQEVTDVLEDLVDQYEGKFGFYYVDVEEQKSLFQQFSLKGVPQILFFNEGEYQGKMAGSVEDDQIEEKIAEVLDN</sequence>
<dbReference type="SUPFAM" id="SSF52833">
    <property type="entry name" value="Thioredoxin-like"/>
    <property type="match status" value="1"/>
</dbReference>
<keyword evidence="2" id="KW-0676">Redox-active center</keyword>
<dbReference type="Pfam" id="PF00085">
    <property type="entry name" value="Thioredoxin"/>
    <property type="match status" value="1"/>
</dbReference>
<protein>
    <submittedName>
        <fullName evidence="4">Thioredoxin family protein</fullName>
    </submittedName>
</protein>
<evidence type="ECO:0000313" key="5">
    <source>
        <dbReference type="Proteomes" id="UP001524944"/>
    </source>
</evidence>
<proteinExistence type="inferred from homology"/>
<reference evidence="4 5" key="1">
    <citation type="submission" date="2022-08" db="EMBL/GenBank/DDBJ databases">
        <title>Proteogenomics of the novel Dehalobacterium formicoaceticum strain EZ94 highlights a key role of methyltransferases during anaerobic dichloromethane degradation.</title>
        <authorList>
            <person name="Wasmund K."/>
        </authorList>
    </citation>
    <scope>NUCLEOTIDE SEQUENCE [LARGE SCALE GENOMIC DNA]</scope>
    <source>
        <strain evidence="4 5">EZ94</strain>
    </source>
</reference>
<evidence type="ECO:0000259" key="3">
    <source>
        <dbReference type="PROSITE" id="PS51352"/>
    </source>
</evidence>
<accession>A0ABT1Y233</accession>
<dbReference type="Proteomes" id="UP001524944">
    <property type="component" value="Unassembled WGS sequence"/>
</dbReference>
<evidence type="ECO:0000313" key="4">
    <source>
        <dbReference type="EMBL" id="MCR6544926.1"/>
    </source>
</evidence>
<comment type="caution">
    <text evidence="4">The sequence shown here is derived from an EMBL/GenBank/DDBJ whole genome shotgun (WGS) entry which is preliminary data.</text>
</comment>
<evidence type="ECO:0000256" key="2">
    <source>
        <dbReference type="ARBA" id="ARBA00023284"/>
    </source>
</evidence>
<dbReference type="RefSeq" id="WP_089608554.1">
    <property type="nucleotide sequence ID" value="NZ_CP022121.1"/>
</dbReference>
<dbReference type="InterPro" id="IPR013766">
    <property type="entry name" value="Thioredoxin_domain"/>
</dbReference>
<dbReference type="EMBL" id="JANPWE010000002">
    <property type="protein sequence ID" value="MCR6544926.1"/>
    <property type="molecule type" value="Genomic_DNA"/>
</dbReference>
<organism evidence="4 5">
    <name type="scientific">Dehalobacterium formicoaceticum</name>
    <dbReference type="NCBI Taxonomy" id="51515"/>
    <lineage>
        <taxon>Bacteria</taxon>
        <taxon>Bacillati</taxon>
        <taxon>Bacillota</taxon>
        <taxon>Clostridia</taxon>
        <taxon>Eubacteriales</taxon>
        <taxon>Peptococcaceae</taxon>
        <taxon>Dehalobacterium</taxon>
    </lineage>
</organism>
<dbReference type="PROSITE" id="PS51352">
    <property type="entry name" value="THIOREDOXIN_2"/>
    <property type="match status" value="1"/>
</dbReference>
<feature type="domain" description="Thioredoxin" evidence="3">
    <location>
        <begin position="1"/>
        <end position="107"/>
    </location>
</feature>
<gene>
    <name evidence="4" type="ORF">NVS47_05230</name>
</gene>
<keyword evidence="5" id="KW-1185">Reference proteome</keyword>
<dbReference type="CDD" id="cd02947">
    <property type="entry name" value="TRX_family"/>
    <property type="match status" value="1"/>
</dbReference>
<dbReference type="InterPro" id="IPR036249">
    <property type="entry name" value="Thioredoxin-like_sf"/>
</dbReference>
<comment type="similarity">
    <text evidence="1">Belongs to the thioredoxin family.</text>
</comment>
<dbReference type="Gene3D" id="3.40.30.10">
    <property type="entry name" value="Glutaredoxin"/>
    <property type="match status" value="1"/>
</dbReference>